<gene>
    <name evidence="6" type="ORF">BZG36_00718</name>
</gene>
<dbReference type="AlphaFoldDB" id="A0A261Y720"/>
<reference evidence="6 7" key="1">
    <citation type="journal article" date="2017" name="Mycologia">
        <title>Bifiguratus adelaidae, gen. et sp. nov., a new member of Mucoromycotina in endophytic and soil-dwelling habitats.</title>
        <authorList>
            <person name="Torres-Cruz T.J."/>
            <person name="Billingsley Tobias T.L."/>
            <person name="Almatruk M."/>
            <person name="Hesse C."/>
            <person name="Kuske C.R."/>
            <person name="Desiro A."/>
            <person name="Benucci G.M."/>
            <person name="Bonito G."/>
            <person name="Stajich J.E."/>
            <person name="Dunlap C."/>
            <person name="Arnold A.E."/>
            <person name="Porras-Alfaro A."/>
        </authorList>
    </citation>
    <scope>NUCLEOTIDE SEQUENCE [LARGE SCALE GENOMIC DNA]</scope>
    <source>
        <strain evidence="6 7">AZ0501</strain>
    </source>
</reference>
<proteinExistence type="predicted"/>
<dbReference type="PANTHER" id="PTHR15245">
    <property type="entry name" value="SYMPLEKIN-RELATED"/>
    <property type="match status" value="1"/>
</dbReference>
<feature type="region of interest" description="Disordered" evidence="4">
    <location>
        <begin position="579"/>
        <end position="601"/>
    </location>
</feature>
<organism evidence="6 7">
    <name type="scientific">Bifiguratus adelaidae</name>
    <dbReference type="NCBI Taxonomy" id="1938954"/>
    <lineage>
        <taxon>Eukaryota</taxon>
        <taxon>Fungi</taxon>
        <taxon>Fungi incertae sedis</taxon>
        <taxon>Mucoromycota</taxon>
        <taxon>Mucoromycotina</taxon>
        <taxon>Endogonomycetes</taxon>
        <taxon>Endogonales</taxon>
        <taxon>Endogonales incertae sedis</taxon>
        <taxon>Bifiguratus</taxon>
    </lineage>
</organism>
<dbReference type="InterPro" id="IPR021850">
    <property type="entry name" value="Symplekin/Pta1"/>
</dbReference>
<comment type="subcellular location">
    <subcellularLocation>
        <location evidence="1">Nucleus</location>
    </subcellularLocation>
</comment>
<dbReference type="OrthoDB" id="331600at2759"/>
<dbReference type="GO" id="GO:0005847">
    <property type="term" value="C:mRNA cleavage and polyadenylation specificity factor complex"/>
    <property type="evidence" value="ECO:0007669"/>
    <property type="project" value="TreeGrafter"/>
</dbReference>
<comment type="caution">
    <text evidence="6">The sequence shown here is derived from an EMBL/GenBank/DDBJ whole genome shotgun (WGS) entry which is preliminary data.</text>
</comment>
<feature type="compositionally biased region" description="Basic and acidic residues" evidence="4">
    <location>
        <begin position="285"/>
        <end position="298"/>
    </location>
</feature>
<dbReference type="GO" id="GO:0006397">
    <property type="term" value="P:mRNA processing"/>
    <property type="evidence" value="ECO:0007669"/>
    <property type="project" value="UniProtKB-KW"/>
</dbReference>
<evidence type="ECO:0000313" key="6">
    <source>
        <dbReference type="EMBL" id="OZJ06381.1"/>
    </source>
</evidence>
<evidence type="ECO:0000256" key="3">
    <source>
        <dbReference type="ARBA" id="ARBA00023242"/>
    </source>
</evidence>
<keyword evidence="7" id="KW-1185">Reference proteome</keyword>
<evidence type="ECO:0000256" key="1">
    <source>
        <dbReference type="ARBA" id="ARBA00004123"/>
    </source>
</evidence>
<evidence type="ECO:0000259" key="5">
    <source>
        <dbReference type="Pfam" id="PF11935"/>
    </source>
</evidence>
<dbReference type="InterPro" id="IPR016024">
    <property type="entry name" value="ARM-type_fold"/>
</dbReference>
<keyword evidence="3" id="KW-0539">Nucleus</keyword>
<feature type="domain" description="Symplekin/Pta1 N-terminal" evidence="5">
    <location>
        <begin position="53"/>
        <end position="247"/>
    </location>
</feature>
<accession>A0A261Y720</accession>
<evidence type="ECO:0000256" key="4">
    <source>
        <dbReference type="SAM" id="MobiDB-lite"/>
    </source>
</evidence>
<dbReference type="InterPro" id="IPR032460">
    <property type="entry name" value="Symplekin/Pta1_N"/>
</dbReference>
<evidence type="ECO:0000256" key="2">
    <source>
        <dbReference type="ARBA" id="ARBA00022664"/>
    </source>
</evidence>
<keyword evidence="2" id="KW-0507">mRNA processing</keyword>
<dbReference type="EMBL" id="MVBO01000004">
    <property type="protein sequence ID" value="OZJ06381.1"/>
    <property type="molecule type" value="Genomic_DNA"/>
</dbReference>
<dbReference type="Proteomes" id="UP000242875">
    <property type="component" value="Unassembled WGS sequence"/>
</dbReference>
<name>A0A261Y720_9FUNG</name>
<dbReference type="SUPFAM" id="SSF48371">
    <property type="entry name" value="ARM repeat"/>
    <property type="match status" value="1"/>
</dbReference>
<feature type="region of interest" description="Disordered" evidence="4">
    <location>
        <begin position="282"/>
        <end position="315"/>
    </location>
</feature>
<dbReference type="InterPro" id="IPR011989">
    <property type="entry name" value="ARM-like"/>
</dbReference>
<dbReference type="PANTHER" id="PTHR15245:SF20">
    <property type="entry name" value="SYMPLEKIN"/>
    <property type="match status" value="1"/>
</dbReference>
<sequence length="944" mass="104278">MDEQWLTSAERADKIRILEDYIGRTRESPDDVAFFATSSFVDTLVILIQDPVPSVLKNVVHASAGIYPYILRTVCDNEGEKNIWQTMQHIKETIIGLVAHGSDGVRIAVAKFLQTIIIAQSLSESSANESERVFSMSSIPPHHALLDKDNLAKESEEAVQLMLKALADNTATVITAIINTFPPLVKARPSYTPMILEALQRRHQAQPSAMSSAQARNISKLLKITITSFMRIETLASYRASILEALGAVGGNVAQFRPRERDRRDEELRKDALKRNLAQLQENAARSEDGTDGKRARLADGANDGKSSRSTPRVSTPIQNNMAVFAGFNFAALPLSIVIELIVGTLQNVSHEALAGAAKNHAAAVTGAANANVPIERNLTPTGARDPRARQVQETFENQAALSMDMDDSMAPESSLEIADVAPQIQNPVRFDDYEDETQMATPPTHPKQVVIPVKAEPAVHQPSMQERAVRSFRIQPYALKEAPALDSETSRKLVKETLLRMLTSDCDLCDRYDLYSVSLPSDLSTIPVNASTRSHGAADGEGVGRSTWISLLVRLVTTDFAATVQRAANLVKTEEDGSDGLMVKKEEDANGPENANGNLSAEDDQLDELRQVLLDHVAADLVKRFDLAMAWLHQEWTMRSSSSPTTTSTSAYYPVLRALVESACKTLPAKDRTVARIMLEAPDLDVGTIKVFTSSMEQGERFNPSVSILRDIGNARPGLKPTCIDVLLQYTSHPDMRKRAPPIIVLKNLVPDDEEWAPYIEESAIGLLKTLANDSPPSDQWTELETKQAIENAVDDEEAAQASREPFWNDKTILRRCEFFYALCTKKSELLKELLSVYVTSPSVVQEAIKQNIARMIKTINTTSPGLLQTIREFPPGGEPLIMRMLAYISEKGKYHQQHCFHLYPISDPVTATLSPELVQAVRDVHKERQLHDDFLLPISSKA</sequence>
<dbReference type="Gene3D" id="1.25.10.10">
    <property type="entry name" value="Leucine-rich Repeat Variant"/>
    <property type="match status" value="1"/>
</dbReference>
<evidence type="ECO:0000313" key="7">
    <source>
        <dbReference type="Proteomes" id="UP000242875"/>
    </source>
</evidence>
<protein>
    <recommendedName>
        <fullName evidence="5">Symplekin/Pta1 N-terminal domain-containing protein</fullName>
    </recommendedName>
</protein>
<dbReference type="Pfam" id="PF11935">
    <property type="entry name" value="SYMPK_PTA1_N"/>
    <property type="match status" value="1"/>
</dbReference>